<reference evidence="3 4" key="1">
    <citation type="journal article" date="2006" name="Nature">
        <title>Global trends of whole-genome duplications revealed by the ciliate Paramecium tetraurelia.</title>
        <authorList>
            <consortium name="Genoscope"/>
            <person name="Aury J.-M."/>
            <person name="Jaillon O."/>
            <person name="Duret L."/>
            <person name="Noel B."/>
            <person name="Jubin C."/>
            <person name="Porcel B.M."/>
            <person name="Segurens B."/>
            <person name="Daubin V."/>
            <person name="Anthouard V."/>
            <person name="Aiach N."/>
            <person name="Arnaiz O."/>
            <person name="Billaut A."/>
            <person name="Beisson J."/>
            <person name="Blanc I."/>
            <person name="Bouhouche K."/>
            <person name="Camara F."/>
            <person name="Duharcourt S."/>
            <person name="Guigo R."/>
            <person name="Gogendeau D."/>
            <person name="Katinka M."/>
            <person name="Keller A.-M."/>
            <person name="Kissmehl R."/>
            <person name="Klotz C."/>
            <person name="Koll F."/>
            <person name="Le Moue A."/>
            <person name="Lepere C."/>
            <person name="Malinsky S."/>
            <person name="Nowacki M."/>
            <person name="Nowak J.K."/>
            <person name="Plattner H."/>
            <person name="Poulain J."/>
            <person name="Ruiz F."/>
            <person name="Serrano V."/>
            <person name="Zagulski M."/>
            <person name="Dessen P."/>
            <person name="Betermier M."/>
            <person name="Weissenbach J."/>
            <person name="Scarpelli C."/>
            <person name="Schachter V."/>
            <person name="Sperling L."/>
            <person name="Meyer E."/>
            <person name="Cohen J."/>
            <person name="Wincker P."/>
        </authorList>
    </citation>
    <scope>NUCLEOTIDE SEQUENCE [LARGE SCALE GENOMIC DNA]</scope>
    <source>
        <strain evidence="3 4">Stock d4-2</strain>
    </source>
</reference>
<evidence type="ECO:0000256" key="1">
    <source>
        <dbReference type="SAM" id="Coils"/>
    </source>
</evidence>
<dbReference type="RefSeq" id="XP_001458986.1">
    <property type="nucleotide sequence ID" value="XM_001458949.1"/>
</dbReference>
<feature type="transmembrane region" description="Helical" evidence="2">
    <location>
        <begin position="92"/>
        <end position="108"/>
    </location>
</feature>
<sequence length="325" mass="38592">MDFNEIQTKVTVALQQFTEYTQNHLHEYGYSIYILVGIISLIVGFKIGKSDILVSKKQIKQLEQFKYLKEQKEKSKEQLLNEFQKLTKFSKIFYFLILIGNSCIYYFKIEVGSIEIQIAFSLALIILIEGYKVYEKYRLSSIKHNLEQTEKETNQIIHEIQKNLGEEIRTILKKEALLEQRDFIKKQLQASEALLKQQYEDKYKGQIEELRKKILTLENKEQQQKEEIQNFKRTTQIHKTEPLIRISQKKIEDGTTNLRKEIAHLEKEGKIQKDMISKVINFEWCGDCVSKEVHCIKNYFQYASKIGVEYQQQLDQLKQEEQVQN</sequence>
<evidence type="ECO:0008006" key="5">
    <source>
        <dbReference type="Google" id="ProtNLM"/>
    </source>
</evidence>
<keyword evidence="2" id="KW-0472">Membrane</keyword>
<dbReference type="GeneID" id="5044771"/>
<name>A0E8H2_PARTE</name>
<dbReference type="OrthoDB" id="309650at2759"/>
<accession>A0E8H2</accession>
<keyword evidence="2" id="KW-1133">Transmembrane helix</keyword>
<dbReference type="OMA" id="VINFEWC"/>
<evidence type="ECO:0000313" key="3">
    <source>
        <dbReference type="EMBL" id="CAK91589.1"/>
    </source>
</evidence>
<protein>
    <recommendedName>
        <fullName evidence="5">Transmembrane protein</fullName>
    </recommendedName>
</protein>
<dbReference type="HOGENOM" id="CLU_856522_0_0_1"/>
<feature type="coiled-coil region" evidence="1">
    <location>
        <begin position="143"/>
        <end position="234"/>
    </location>
</feature>
<feature type="transmembrane region" description="Helical" evidence="2">
    <location>
        <begin position="30"/>
        <end position="48"/>
    </location>
</feature>
<organism evidence="3 4">
    <name type="scientific">Paramecium tetraurelia</name>
    <dbReference type="NCBI Taxonomy" id="5888"/>
    <lineage>
        <taxon>Eukaryota</taxon>
        <taxon>Sar</taxon>
        <taxon>Alveolata</taxon>
        <taxon>Ciliophora</taxon>
        <taxon>Intramacronucleata</taxon>
        <taxon>Oligohymenophorea</taxon>
        <taxon>Peniculida</taxon>
        <taxon>Parameciidae</taxon>
        <taxon>Paramecium</taxon>
    </lineage>
</organism>
<dbReference type="Proteomes" id="UP000000600">
    <property type="component" value="Unassembled WGS sequence"/>
</dbReference>
<keyword evidence="1" id="KW-0175">Coiled coil</keyword>
<keyword evidence="2" id="KW-0812">Transmembrane</keyword>
<evidence type="ECO:0000256" key="2">
    <source>
        <dbReference type="SAM" id="Phobius"/>
    </source>
</evidence>
<gene>
    <name evidence="3" type="ORF">GSPATT00024318001</name>
</gene>
<keyword evidence="4" id="KW-1185">Reference proteome</keyword>
<dbReference type="AlphaFoldDB" id="A0E8H2"/>
<dbReference type="KEGG" id="ptm:GSPATT00024318001"/>
<dbReference type="EMBL" id="CT868663">
    <property type="protein sequence ID" value="CAK91589.1"/>
    <property type="molecule type" value="Genomic_DNA"/>
</dbReference>
<evidence type="ECO:0000313" key="4">
    <source>
        <dbReference type="Proteomes" id="UP000000600"/>
    </source>
</evidence>
<dbReference type="InParanoid" id="A0E8H2"/>
<proteinExistence type="predicted"/>